<protein>
    <recommendedName>
        <fullName evidence="10">C2H2-type domain-containing protein</fullName>
    </recommendedName>
</protein>
<feature type="domain" description="C2H2-type" evidence="10">
    <location>
        <begin position="87"/>
        <end position="114"/>
    </location>
</feature>
<keyword evidence="3" id="KW-0677">Repeat</keyword>
<evidence type="ECO:0000256" key="1">
    <source>
        <dbReference type="ARBA" id="ARBA00004123"/>
    </source>
</evidence>
<feature type="domain" description="C2H2-type" evidence="10">
    <location>
        <begin position="58"/>
        <end position="86"/>
    </location>
</feature>
<dbReference type="InterPro" id="IPR036236">
    <property type="entry name" value="Znf_C2H2_sf"/>
</dbReference>
<dbReference type="GO" id="GO:0005634">
    <property type="term" value="C:nucleus"/>
    <property type="evidence" value="ECO:0007669"/>
    <property type="project" value="UniProtKB-SubCell"/>
</dbReference>
<sequence>MWLRLLIFSTVNINVVIDVYFFLSFRNNDCYRSFFCGISNMLNGSLLQSLICNDEGIYTCANCTYATPLKNNLLRHYRVVHSEDRPYICSVCFRSFSLKQSLKIHFRTHTGERPFVCKKCHKTFIQKCHLNAHICQKR</sequence>
<comment type="caution">
    <text evidence="11">The sequence shown here is derived from an EMBL/GenBank/DDBJ whole genome shotgun (WGS) entry which is preliminary data.</text>
</comment>
<name>A0AAV2AXN6_9ARAC</name>
<dbReference type="GO" id="GO:1990837">
    <property type="term" value="F:sequence-specific double-stranded DNA binding"/>
    <property type="evidence" value="ECO:0007669"/>
    <property type="project" value="UniProtKB-ARBA"/>
</dbReference>
<dbReference type="InterPro" id="IPR050589">
    <property type="entry name" value="Ikaros_C2H2-ZF"/>
</dbReference>
<proteinExistence type="predicted"/>
<keyword evidence="6" id="KW-0238">DNA-binding</keyword>
<evidence type="ECO:0000256" key="9">
    <source>
        <dbReference type="SAM" id="Phobius"/>
    </source>
</evidence>
<evidence type="ECO:0000256" key="3">
    <source>
        <dbReference type="ARBA" id="ARBA00022737"/>
    </source>
</evidence>
<evidence type="ECO:0000256" key="5">
    <source>
        <dbReference type="ARBA" id="ARBA00022833"/>
    </source>
</evidence>
<feature type="domain" description="C2H2-type" evidence="10">
    <location>
        <begin position="115"/>
        <end position="133"/>
    </location>
</feature>
<evidence type="ECO:0000256" key="6">
    <source>
        <dbReference type="ARBA" id="ARBA00023125"/>
    </source>
</evidence>
<dbReference type="PROSITE" id="PS50157">
    <property type="entry name" value="ZINC_FINGER_C2H2_2"/>
    <property type="match status" value="3"/>
</dbReference>
<keyword evidence="4 8" id="KW-0863">Zinc-finger</keyword>
<comment type="subcellular location">
    <subcellularLocation>
        <location evidence="1">Nucleus</location>
    </subcellularLocation>
</comment>
<dbReference type="FunFam" id="3.30.160.60:FF:002349">
    <property type="entry name" value="Zinc finger and BTB domain-containing 40"/>
    <property type="match status" value="1"/>
</dbReference>
<dbReference type="PANTHER" id="PTHR24404">
    <property type="entry name" value="ZINC FINGER PROTEIN"/>
    <property type="match status" value="1"/>
</dbReference>
<evidence type="ECO:0000313" key="11">
    <source>
        <dbReference type="EMBL" id="CAL1288823.1"/>
    </source>
</evidence>
<dbReference type="Pfam" id="PF00096">
    <property type="entry name" value="zf-C2H2"/>
    <property type="match status" value="1"/>
</dbReference>
<keyword evidence="9" id="KW-0812">Transmembrane</keyword>
<dbReference type="SMART" id="SM00355">
    <property type="entry name" value="ZnF_C2H2"/>
    <property type="match status" value="3"/>
</dbReference>
<keyword evidence="5" id="KW-0862">Zinc</keyword>
<dbReference type="FunFam" id="3.30.160.60:FF:000303">
    <property type="entry name" value="Zinc finger protein 41"/>
    <property type="match status" value="1"/>
</dbReference>
<dbReference type="AlphaFoldDB" id="A0AAV2AXN6"/>
<keyword evidence="9" id="KW-0472">Membrane</keyword>
<accession>A0AAV2AXN6</accession>
<keyword evidence="2" id="KW-0479">Metal-binding</keyword>
<dbReference type="Gene3D" id="3.30.160.60">
    <property type="entry name" value="Classic Zinc Finger"/>
    <property type="match status" value="2"/>
</dbReference>
<dbReference type="InterPro" id="IPR013087">
    <property type="entry name" value="Znf_C2H2_type"/>
</dbReference>
<keyword evidence="12" id="KW-1185">Reference proteome</keyword>
<dbReference type="Proteomes" id="UP001497382">
    <property type="component" value="Unassembled WGS sequence"/>
</dbReference>
<dbReference type="PROSITE" id="PS00028">
    <property type="entry name" value="ZINC_FINGER_C2H2_1"/>
    <property type="match status" value="1"/>
</dbReference>
<evidence type="ECO:0000256" key="4">
    <source>
        <dbReference type="ARBA" id="ARBA00022771"/>
    </source>
</evidence>
<keyword evidence="7" id="KW-0539">Nucleus</keyword>
<evidence type="ECO:0000256" key="8">
    <source>
        <dbReference type="PROSITE-ProRule" id="PRU00042"/>
    </source>
</evidence>
<evidence type="ECO:0000259" key="10">
    <source>
        <dbReference type="PROSITE" id="PS50157"/>
    </source>
</evidence>
<evidence type="ECO:0000256" key="7">
    <source>
        <dbReference type="ARBA" id="ARBA00023242"/>
    </source>
</evidence>
<keyword evidence="9" id="KW-1133">Transmembrane helix</keyword>
<evidence type="ECO:0000313" key="12">
    <source>
        <dbReference type="Proteomes" id="UP001497382"/>
    </source>
</evidence>
<dbReference type="GO" id="GO:0008270">
    <property type="term" value="F:zinc ion binding"/>
    <property type="evidence" value="ECO:0007669"/>
    <property type="project" value="UniProtKB-KW"/>
</dbReference>
<organism evidence="11 12">
    <name type="scientific">Larinioides sclopetarius</name>
    <dbReference type="NCBI Taxonomy" id="280406"/>
    <lineage>
        <taxon>Eukaryota</taxon>
        <taxon>Metazoa</taxon>
        <taxon>Ecdysozoa</taxon>
        <taxon>Arthropoda</taxon>
        <taxon>Chelicerata</taxon>
        <taxon>Arachnida</taxon>
        <taxon>Araneae</taxon>
        <taxon>Araneomorphae</taxon>
        <taxon>Entelegynae</taxon>
        <taxon>Araneoidea</taxon>
        <taxon>Araneidae</taxon>
        <taxon>Larinioides</taxon>
    </lineage>
</organism>
<reference evidence="11 12" key="1">
    <citation type="submission" date="2024-04" db="EMBL/GenBank/DDBJ databases">
        <authorList>
            <person name="Rising A."/>
            <person name="Reimegard J."/>
            <person name="Sonavane S."/>
            <person name="Akerstrom W."/>
            <person name="Nylinder S."/>
            <person name="Hedman E."/>
            <person name="Kallberg Y."/>
        </authorList>
    </citation>
    <scope>NUCLEOTIDE SEQUENCE [LARGE SCALE GENOMIC DNA]</scope>
</reference>
<gene>
    <name evidence="11" type="ORF">LARSCL_LOCUS15576</name>
</gene>
<dbReference type="SUPFAM" id="SSF57667">
    <property type="entry name" value="beta-beta-alpha zinc fingers"/>
    <property type="match status" value="2"/>
</dbReference>
<feature type="transmembrane region" description="Helical" evidence="9">
    <location>
        <begin position="6"/>
        <end position="25"/>
    </location>
</feature>
<dbReference type="Pfam" id="PF13894">
    <property type="entry name" value="zf-C2H2_4"/>
    <property type="match status" value="1"/>
</dbReference>
<evidence type="ECO:0000256" key="2">
    <source>
        <dbReference type="ARBA" id="ARBA00022723"/>
    </source>
</evidence>
<dbReference type="EMBL" id="CAXIEN010000238">
    <property type="protein sequence ID" value="CAL1288823.1"/>
    <property type="molecule type" value="Genomic_DNA"/>
</dbReference>